<dbReference type="GeneID" id="301814684"/>
<accession>M4Z0V0</accession>
<evidence type="ECO:0000259" key="1">
    <source>
        <dbReference type="Pfam" id="PF01370"/>
    </source>
</evidence>
<dbReference type="PANTHER" id="PTHR48079">
    <property type="entry name" value="PROTEIN YEEZ"/>
    <property type="match status" value="1"/>
</dbReference>
<evidence type="ECO:0000313" key="2">
    <source>
        <dbReference type="EMBL" id="BAM86698.1"/>
    </source>
</evidence>
<dbReference type="Pfam" id="PF01370">
    <property type="entry name" value="Epimerase"/>
    <property type="match status" value="1"/>
</dbReference>
<dbReference type="PANTHER" id="PTHR48079:SF6">
    <property type="entry name" value="NAD(P)-BINDING DOMAIN-CONTAINING PROTEIN-RELATED"/>
    <property type="match status" value="1"/>
</dbReference>
<keyword evidence="3" id="KW-1185">Reference proteome</keyword>
<dbReference type="EMBL" id="AP012603">
    <property type="protein sequence ID" value="BAM86698.1"/>
    <property type="molecule type" value="Genomic_DNA"/>
</dbReference>
<dbReference type="InterPro" id="IPR036291">
    <property type="entry name" value="NAD(P)-bd_dom_sf"/>
</dbReference>
<organism evidence="2 3">
    <name type="scientific">Bradyrhizobium oligotrophicum S58</name>
    <dbReference type="NCBI Taxonomy" id="1245469"/>
    <lineage>
        <taxon>Bacteria</taxon>
        <taxon>Pseudomonadati</taxon>
        <taxon>Pseudomonadota</taxon>
        <taxon>Alphaproteobacteria</taxon>
        <taxon>Hyphomicrobiales</taxon>
        <taxon>Nitrobacteraceae</taxon>
        <taxon>Bradyrhizobium</taxon>
    </lineage>
</organism>
<gene>
    <name evidence="2" type="ORF">S58_06840</name>
</gene>
<dbReference type="InterPro" id="IPR001509">
    <property type="entry name" value="Epimerase_deHydtase"/>
</dbReference>
<dbReference type="Proteomes" id="UP000011841">
    <property type="component" value="Chromosome"/>
</dbReference>
<feature type="domain" description="NAD-dependent epimerase/dehydratase" evidence="1">
    <location>
        <begin position="4"/>
        <end position="225"/>
    </location>
</feature>
<keyword evidence="2" id="KW-0413">Isomerase</keyword>
<dbReference type="Gene3D" id="3.40.50.720">
    <property type="entry name" value="NAD(P)-binding Rossmann-like Domain"/>
    <property type="match status" value="1"/>
</dbReference>
<dbReference type="SUPFAM" id="SSF51735">
    <property type="entry name" value="NAD(P)-binding Rossmann-fold domains"/>
    <property type="match status" value="1"/>
</dbReference>
<dbReference type="STRING" id="1245469.S58_06840"/>
<dbReference type="eggNOG" id="COG0451">
    <property type="taxonomic scope" value="Bacteria"/>
</dbReference>
<evidence type="ECO:0000313" key="3">
    <source>
        <dbReference type="Proteomes" id="UP000011841"/>
    </source>
</evidence>
<dbReference type="GO" id="GO:0004029">
    <property type="term" value="F:aldehyde dehydrogenase (NAD+) activity"/>
    <property type="evidence" value="ECO:0007669"/>
    <property type="project" value="TreeGrafter"/>
</dbReference>
<reference evidence="2 3" key="1">
    <citation type="journal article" date="2013" name="Appl. Environ. Microbiol.">
        <title>Genome analysis suggests that the soil oligotrophic bacterium Agromonas oligotrophica (Bradyrhizobium oligotrophicum) is a nitrogen-fixing symbiont of Aeschynomene indica.</title>
        <authorList>
            <person name="Okubo T."/>
            <person name="Fukushima S."/>
            <person name="Itakura M."/>
            <person name="Oshima K."/>
            <person name="Longtonglang A."/>
            <person name="Teaumroong N."/>
            <person name="Mitsui H."/>
            <person name="Hattori M."/>
            <person name="Hattori R."/>
            <person name="Hattori T."/>
            <person name="Minamisawa K."/>
        </authorList>
    </citation>
    <scope>NUCLEOTIDE SEQUENCE [LARGE SCALE GENOMIC DNA]</scope>
    <source>
        <strain evidence="2 3">S58</strain>
    </source>
</reference>
<protein>
    <submittedName>
        <fullName evidence="2">3-beta hydroxysteroid dehydrogenase/isomerase</fullName>
    </submittedName>
</protein>
<dbReference type="GO" id="GO:0016853">
    <property type="term" value="F:isomerase activity"/>
    <property type="evidence" value="ECO:0007669"/>
    <property type="project" value="UniProtKB-KW"/>
</dbReference>
<dbReference type="OrthoDB" id="367683at2"/>
<proteinExistence type="predicted"/>
<dbReference type="AlphaFoldDB" id="M4Z0V0"/>
<dbReference type="HOGENOM" id="CLU_007383_6_1_5"/>
<sequence length="321" mass="34357">MKNVFVTGGSGFVGKRLIARLRDMNAHVVALVRTDKAAAVEALGVSACRGDLQDETALTKSMQGCDTVFHIAGHLSEWDPHALFREVNVAGTRTMLAAAKAARASTFIAAGAAAVVMGRPKPMRDVTEDATLQGPSWAPYIATKAEADEMVRQANTAAFRTIVVRPPLIWGEGMPMLDAMVETAKAGHFALPDGGGQVMSTSHVDNVVACLLLAAEKGRGGQAYHVSDGQAGTLQQVIADLLGTRGVPPVQRSAPFGIAWRMAAVMETVWRLFRLRSKPPITRQTLRLIGQDFTLDISKARNDLGYTPVVTWAEGIARMRG</sequence>
<dbReference type="InterPro" id="IPR051783">
    <property type="entry name" value="NAD(P)-dependent_oxidoreduct"/>
</dbReference>
<dbReference type="KEGG" id="aol:S58_06840"/>
<dbReference type="GO" id="GO:0005737">
    <property type="term" value="C:cytoplasm"/>
    <property type="evidence" value="ECO:0007669"/>
    <property type="project" value="TreeGrafter"/>
</dbReference>
<name>M4Z0V0_9BRAD</name>
<dbReference type="PATRIC" id="fig|1245469.3.peg.701"/>
<dbReference type="RefSeq" id="WP_015663835.1">
    <property type="nucleotide sequence ID" value="NC_020453.1"/>
</dbReference>